<organism evidence="5 6">
    <name type="scientific">Vespula vulgaris</name>
    <name type="common">Yellow jacket</name>
    <name type="synonym">Wasp</name>
    <dbReference type="NCBI Taxonomy" id="7454"/>
    <lineage>
        <taxon>Eukaryota</taxon>
        <taxon>Metazoa</taxon>
        <taxon>Ecdysozoa</taxon>
        <taxon>Arthropoda</taxon>
        <taxon>Hexapoda</taxon>
        <taxon>Insecta</taxon>
        <taxon>Pterygota</taxon>
        <taxon>Neoptera</taxon>
        <taxon>Endopterygota</taxon>
        <taxon>Hymenoptera</taxon>
        <taxon>Apocrita</taxon>
        <taxon>Aculeata</taxon>
        <taxon>Vespoidea</taxon>
        <taxon>Vespidae</taxon>
        <taxon>Vespinae</taxon>
        <taxon>Vespula</taxon>
    </lineage>
</organism>
<gene>
    <name evidence="5" type="ORF">HZH66_015075</name>
</gene>
<evidence type="ECO:0000256" key="3">
    <source>
        <dbReference type="ARBA" id="ARBA00023157"/>
    </source>
</evidence>
<dbReference type="GO" id="GO:0005758">
    <property type="term" value="C:mitochondrial intermembrane space"/>
    <property type="evidence" value="ECO:0007669"/>
    <property type="project" value="TreeGrafter"/>
</dbReference>
<evidence type="ECO:0000256" key="1">
    <source>
        <dbReference type="ARBA" id="ARBA00004496"/>
    </source>
</evidence>
<dbReference type="PANTHER" id="PTHR21107">
    <property type="entry name" value="CYTOCHROME C OXIDASE ASSEMBLY PROTEIN COX19"/>
    <property type="match status" value="1"/>
</dbReference>
<comment type="caution">
    <text evidence="5">The sequence shown here is derived from an EMBL/GenBank/DDBJ whole genome shotgun (WGS) entry which is preliminary data.</text>
</comment>
<keyword evidence="3" id="KW-1015">Disulfide bond</keyword>
<evidence type="ECO:0000256" key="2">
    <source>
        <dbReference type="ARBA" id="ARBA00022490"/>
    </source>
</evidence>
<dbReference type="PROSITE" id="PS51808">
    <property type="entry name" value="CHCH"/>
    <property type="match status" value="1"/>
</dbReference>
<dbReference type="EMBL" id="JACSEA010000024">
    <property type="protein sequence ID" value="KAF7378841.1"/>
    <property type="molecule type" value="Genomic_DNA"/>
</dbReference>
<comment type="subcellular location">
    <subcellularLocation>
        <location evidence="1">Cytoplasm</location>
    </subcellularLocation>
</comment>
<evidence type="ECO:0000256" key="4">
    <source>
        <dbReference type="ARBA" id="ARBA00038223"/>
    </source>
</evidence>
<evidence type="ECO:0008006" key="7">
    <source>
        <dbReference type="Google" id="ProtNLM"/>
    </source>
</evidence>
<evidence type="ECO:0000313" key="5">
    <source>
        <dbReference type="EMBL" id="KAF7378841.1"/>
    </source>
</evidence>
<accession>A0A834J4G7</accession>
<protein>
    <recommendedName>
        <fullName evidence="7">Cytochrome c oxidase assembly protein COX19</fullName>
    </recommendedName>
</protein>
<dbReference type="AlphaFoldDB" id="A0A834J4G7"/>
<dbReference type="PANTHER" id="PTHR21107:SF2">
    <property type="entry name" value="CYTOCHROME C OXIDASE ASSEMBLY PROTEIN COX19"/>
    <property type="match status" value="1"/>
</dbReference>
<dbReference type="GO" id="GO:0033617">
    <property type="term" value="P:mitochondrial respiratory chain complex IV assembly"/>
    <property type="evidence" value="ECO:0007669"/>
    <property type="project" value="TreeGrafter"/>
</dbReference>
<keyword evidence="2" id="KW-0963">Cytoplasm</keyword>
<comment type="similarity">
    <text evidence="4">Belongs to the COX19 family.</text>
</comment>
<evidence type="ECO:0000313" key="6">
    <source>
        <dbReference type="Proteomes" id="UP000614350"/>
    </source>
</evidence>
<reference evidence="5" key="1">
    <citation type="journal article" date="2020" name="G3 (Bethesda)">
        <title>High-Quality Assemblies for Three Invasive Social Wasps from the &lt;i&gt;Vespula&lt;/i&gt; Genus.</title>
        <authorList>
            <person name="Harrop T.W.R."/>
            <person name="Guhlin J."/>
            <person name="McLaughlin G.M."/>
            <person name="Permina E."/>
            <person name="Stockwell P."/>
            <person name="Gilligan J."/>
            <person name="Le Lec M.F."/>
            <person name="Gruber M.A.M."/>
            <person name="Quinn O."/>
            <person name="Lovegrove M."/>
            <person name="Duncan E.J."/>
            <person name="Remnant E.J."/>
            <person name="Van Eeckhoven J."/>
            <person name="Graham B."/>
            <person name="Knapp R.A."/>
            <person name="Langford K.W."/>
            <person name="Kronenberg Z."/>
            <person name="Press M.O."/>
            <person name="Eacker S.M."/>
            <person name="Wilson-Rankin E.E."/>
            <person name="Purcell J."/>
            <person name="Lester P.J."/>
            <person name="Dearden P.K."/>
        </authorList>
    </citation>
    <scope>NUCLEOTIDE SEQUENCE</scope>
    <source>
        <strain evidence="5">Marl-1</strain>
    </source>
</reference>
<dbReference type="InterPro" id="IPR051383">
    <property type="entry name" value="COX19"/>
</dbReference>
<proteinExistence type="inferred from homology"/>
<name>A0A834J4G7_VESVU</name>
<keyword evidence="6" id="KW-1185">Reference proteome</keyword>
<sequence length="102" mass="11963">MSSYTFGQKSFTPVPPEKGSFPLDHEGFCKQVMIDYLRCLLEHNNQNTMCRHIAKDYLGCRMDKNLMAREDWSKLGFTDEIKKTIEKVNVCLEYQAYIHTAY</sequence>
<dbReference type="Proteomes" id="UP000614350">
    <property type="component" value="Unassembled WGS sequence"/>
</dbReference>